<comment type="caution">
    <text evidence="3">The sequence shown here is derived from an EMBL/GenBank/DDBJ whole genome shotgun (WGS) entry which is preliminary data.</text>
</comment>
<reference evidence="3 4" key="1">
    <citation type="submission" date="2017-07" db="EMBL/GenBank/DDBJ databases">
        <title>Isolation and whole genome analysis of endospore-forming bacteria from heroin.</title>
        <authorList>
            <person name="Kalinowski J."/>
            <person name="Ahrens B."/>
            <person name="Al-Dilaimi A."/>
            <person name="Winkler A."/>
            <person name="Wibberg D."/>
            <person name="Schleenbecker U."/>
            <person name="Ruckert C."/>
            <person name="Wolfel R."/>
            <person name="Grass G."/>
        </authorList>
    </citation>
    <scope>NUCLEOTIDE SEQUENCE [LARGE SCALE GENOMIC DNA]</scope>
    <source>
        <strain evidence="3 4">7537-G1</strain>
    </source>
</reference>
<evidence type="ECO:0000313" key="3">
    <source>
        <dbReference type="EMBL" id="PAD74912.1"/>
    </source>
</evidence>
<dbReference type="Proteomes" id="UP000215596">
    <property type="component" value="Unassembled WGS sequence"/>
</dbReference>
<protein>
    <submittedName>
        <fullName evidence="3">Spore coat protein</fullName>
    </submittedName>
</protein>
<evidence type="ECO:0000313" key="4">
    <source>
        <dbReference type="Proteomes" id="UP000215596"/>
    </source>
</evidence>
<sequence length="129" mass="14536">MATQNEASFLPQEELLNFILGELKRTVREYTTATTEASCPTVRQMFTNLTMDTLKLQGEMYHLIQQQNQYSASIPHALKMDVDKQHQQAQQTVQKTRDLISQKSAGIGTFAHTPNVGEHPANVSPPTYM</sequence>
<organism evidence="3 4">
    <name type="scientific">Paenibacillus campinasensis</name>
    <dbReference type="NCBI Taxonomy" id="66347"/>
    <lineage>
        <taxon>Bacteria</taxon>
        <taxon>Bacillati</taxon>
        <taxon>Bacillota</taxon>
        <taxon>Bacilli</taxon>
        <taxon>Bacillales</taxon>
        <taxon>Paenibacillaceae</taxon>
        <taxon>Paenibacillus</taxon>
    </lineage>
</organism>
<keyword evidence="3" id="KW-0167">Capsid protein</keyword>
<evidence type="ECO:0000313" key="5">
    <source>
        <dbReference type="Proteomes" id="UP000435177"/>
    </source>
</evidence>
<evidence type="ECO:0000313" key="2">
    <source>
        <dbReference type="EMBL" id="MUG66074.1"/>
    </source>
</evidence>
<dbReference type="AlphaFoldDB" id="A0A268EP59"/>
<feature type="region of interest" description="Disordered" evidence="1">
    <location>
        <begin position="110"/>
        <end position="129"/>
    </location>
</feature>
<dbReference type="OrthoDB" id="2382401at2"/>
<dbReference type="Pfam" id="PF07875">
    <property type="entry name" value="Coat_F"/>
    <property type="match status" value="1"/>
</dbReference>
<dbReference type="Proteomes" id="UP000435177">
    <property type="component" value="Unassembled WGS sequence"/>
</dbReference>
<proteinExistence type="predicted"/>
<dbReference type="RefSeq" id="WP_095266333.1">
    <property type="nucleotide sequence ID" value="NZ_NPBY01000049.1"/>
</dbReference>
<gene>
    <name evidence="3" type="ORF">CHH67_16650</name>
    <name evidence="2" type="ORF">GNP94_08620</name>
</gene>
<dbReference type="InterPro" id="IPR012851">
    <property type="entry name" value="Spore_coat_CotF-like"/>
</dbReference>
<accession>A0A268EP59</accession>
<reference evidence="2 5" key="2">
    <citation type="submission" date="2019-11" db="EMBL/GenBank/DDBJ databases">
        <title>Draft genome sequences of five Paenibacillus species of dairy origin.</title>
        <authorList>
            <person name="Olajide A.M."/>
            <person name="Chen S."/>
            <person name="Lapointe G."/>
        </authorList>
    </citation>
    <scope>NUCLEOTIDE SEQUENCE [LARGE SCALE GENOMIC DNA]</scope>
    <source>
        <strain evidence="2 5">3CS1</strain>
    </source>
</reference>
<dbReference type="EMBL" id="WOAA01000005">
    <property type="protein sequence ID" value="MUG66074.1"/>
    <property type="molecule type" value="Genomic_DNA"/>
</dbReference>
<name>A0A268EP59_9BACL</name>
<keyword evidence="3" id="KW-0946">Virion</keyword>
<dbReference type="EMBL" id="NPBY01000049">
    <property type="protein sequence ID" value="PAD74912.1"/>
    <property type="molecule type" value="Genomic_DNA"/>
</dbReference>
<keyword evidence="5" id="KW-1185">Reference proteome</keyword>
<evidence type="ECO:0000256" key="1">
    <source>
        <dbReference type="SAM" id="MobiDB-lite"/>
    </source>
</evidence>